<protein>
    <submittedName>
        <fullName evidence="2">Uncharacterized protein</fullName>
    </submittedName>
</protein>
<dbReference type="AlphaFoldDB" id="A0A7R8XC32"/>
<dbReference type="EMBL" id="CAJPEV010000775">
    <property type="protein sequence ID" value="CAG0888425.1"/>
    <property type="molecule type" value="Genomic_DNA"/>
</dbReference>
<dbReference type="EMBL" id="LR900292">
    <property type="protein sequence ID" value="CAD7245080.1"/>
    <property type="molecule type" value="Genomic_DNA"/>
</dbReference>
<dbReference type="OrthoDB" id="6423726at2759"/>
<organism evidence="2">
    <name type="scientific">Darwinula stevensoni</name>
    <dbReference type="NCBI Taxonomy" id="69355"/>
    <lineage>
        <taxon>Eukaryota</taxon>
        <taxon>Metazoa</taxon>
        <taxon>Ecdysozoa</taxon>
        <taxon>Arthropoda</taxon>
        <taxon>Crustacea</taxon>
        <taxon>Oligostraca</taxon>
        <taxon>Ostracoda</taxon>
        <taxon>Podocopa</taxon>
        <taxon>Podocopida</taxon>
        <taxon>Darwinulocopina</taxon>
        <taxon>Darwinuloidea</taxon>
        <taxon>Darwinulidae</taxon>
        <taxon>Darwinula</taxon>
    </lineage>
</organism>
<accession>A0A7R8XC32</accession>
<evidence type="ECO:0000313" key="3">
    <source>
        <dbReference type="Proteomes" id="UP000677054"/>
    </source>
</evidence>
<proteinExistence type="predicted"/>
<gene>
    <name evidence="2" type="ORF">DSTB1V02_LOCUS4956</name>
</gene>
<sequence>MLELEETEPISDNLMTINPASLAHRQLPIPKQSPAHRALMSQREHITSTPPSSIDLEWELECGMPDLILDSQKRLLKSEEEDEEDDSVRHLGSSPSTSLEWDATEQGNPPLGDNPMYNIDHETEELIQEIEQLTARALQETGLPLR</sequence>
<reference evidence="2" key="1">
    <citation type="submission" date="2020-11" db="EMBL/GenBank/DDBJ databases">
        <authorList>
            <person name="Tran Van P."/>
        </authorList>
    </citation>
    <scope>NUCLEOTIDE SEQUENCE</scope>
</reference>
<name>A0A7R8XC32_9CRUS</name>
<feature type="region of interest" description="Disordered" evidence="1">
    <location>
        <begin position="73"/>
        <end position="118"/>
    </location>
</feature>
<feature type="region of interest" description="Disordered" evidence="1">
    <location>
        <begin position="33"/>
        <end position="53"/>
    </location>
</feature>
<dbReference type="Proteomes" id="UP000677054">
    <property type="component" value="Unassembled WGS sequence"/>
</dbReference>
<evidence type="ECO:0000313" key="2">
    <source>
        <dbReference type="EMBL" id="CAD7245080.1"/>
    </source>
</evidence>
<evidence type="ECO:0000256" key="1">
    <source>
        <dbReference type="SAM" id="MobiDB-lite"/>
    </source>
</evidence>
<keyword evidence="3" id="KW-1185">Reference proteome</keyword>